<name>A0A6S7LRV2_PARCT</name>
<dbReference type="Pfam" id="PF00078">
    <property type="entry name" value="RVT_1"/>
    <property type="match status" value="1"/>
</dbReference>
<organism evidence="2 3">
    <name type="scientific">Paramuricea clavata</name>
    <name type="common">Red gorgonian</name>
    <name type="synonym">Violescent sea-whip</name>
    <dbReference type="NCBI Taxonomy" id="317549"/>
    <lineage>
        <taxon>Eukaryota</taxon>
        <taxon>Metazoa</taxon>
        <taxon>Cnidaria</taxon>
        <taxon>Anthozoa</taxon>
        <taxon>Octocorallia</taxon>
        <taxon>Malacalcyonacea</taxon>
        <taxon>Plexauridae</taxon>
        <taxon>Paramuricea</taxon>
    </lineage>
</organism>
<sequence length="87" mass="9728">ENLLSTSQHGFRPGHSTVTALLEITDRLYNHNTDTGELNGVVFLDLKKAFDTVNHQILLNKLNCYGITGTAHKWFASYLYPIAHSIA</sequence>
<evidence type="ECO:0000313" key="2">
    <source>
        <dbReference type="EMBL" id="CAB4040149.1"/>
    </source>
</evidence>
<proteinExistence type="predicted"/>
<feature type="domain" description="Reverse transcriptase" evidence="1">
    <location>
        <begin position="3"/>
        <end position="79"/>
    </location>
</feature>
<evidence type="ECO:0000313" key="3">
    <source>
        <dbReference type="Proteomes" id="UP001152795"/>
    </source>
</evidence>
<protein>
    <recommendedName>
        <fullName evidence="1">Reverse transcriptase domain-containing protein</fullName>
    </recommendedName>
</protein>
<reference evidence="2" key="1">
    <citation type="submission" date="2020-04" db="EMBL/GenBank/DDBJ databases">
        <authorList>
            <person name="Alioto T."/>
            <person name="Alioto T."/>
            <person name="Gomez Garrido J."/>
        </authorList>
    </citation>
    <scope>NUCLEOTIDE SEQUENCE</scope>
    <source>
        <strain evidence="2">A484AB</strain>
    </source>
</reference>
<dbReference type="AlphaFoldDB" id="A0A6S7LRV2"/>
<accession>A0A6S7LRV2</accession>
<feature type="non-terminal residue" evidence="2">
    <location>
        <position position="87"/>
    </location>
</feature>
<dbReference type="PANTHER" id="PTHR33332">
    <property type="entry name" value="REVERSE TRANSCRIPTASE DOMAIN-CONTAINING PROTEIN"/>
    <property type="match status" value="1"/>
</dbReference>
<dbReference type="OrthoDB" id="445826at2759"/>
<gene>
    <name evidence="2" type="ORF">PACLA_8A057436</name>
</gene>
<dbReference type="InterPro" id="IPR000477">
    <property type="entry name" value="RT_dom"/>
</dbReference>
<dbReference type="Proteomes" id="UP001152795">
    <property type="component" value="Unassembled WGS sequence"/>
</dbReference>
<dbReference type="EMBL" id="CACRXK020026361">
    <property type="protein sequence ID" value="CAB4040149.1"/>
    <property type="molecule type" value="Genomic_DNA"/>
</dbReference>
<comment type="caution">
    <text evidence="2">The sequence shown here is derived from an EMBL/GenBank/DDBJ whole genome shotgun (WGS) entry which is preliminary data.</text>
</comment>
<evidence type="ECO:0000259" key="1">
    <source>
        <dbReference type="Pfam" id="PF00078"/>
    </source>
</evidence>
<feature type="non-terminal residue" evidence="2">
    <location>
        <position position="1"/>
    </location>
</feature>
<keyword evidence="3" id="KW-1185">Reference proteome</keyword>